<dbReference type="EMBL" id="PGGO01000045">
    <property type="protein sequence ID" value="PSH59044.1"/>
    <property type="molecule type" value="Genomic_DNA"/>
</dbReference>
<accession>A0A2P7AXW5</accession>
<keyword evidence="3" id="KW-1185">Reference proteome</keyword>
<evidence type="ECO:0000256" key="1">
    <source>
        <dbReference type="SAM" id="Phobius"/>
    </source>
</evidence>
<comment type="caution">
    <text evidence="2">The sequence shown here is derived from an EMBL/GenBank/DDBJ whole genome shotgun (WGS) entry which is preliminary data.</text>
</comment>
<feature type="transmembrane region" description="Helical" evidence="1">
    <location>
        <begin position="38"/>
        <end position="59"/>
    </location>
</feature>
<name>A0A2P7AXW5_9HYPH</name>
<evidence type="ECO:0000313" key="2">
    <source>
        <dbReference type="EMBL" id="PSH59044.1"/>
    </source>
</evidence>
<keyword evidence="1" id="KW-1133">Transmembrane helix</keyword>
<proteinExistence type="predicted"/>
<dbReference type="AlphaFoldDB" id="A0A2P7AXW5"/>
<organism evidence="2 3">
    <name type="scientific">Phyllobacterium brassicacearum</name>
    <dbReference type="NCBI Taxonomy" id="314235"/>
    <lineage>
        <taxon>Bacteria</taxon>
        <taxon>Pseudomonadati</taxon>
        <taxon>Pseudomonadota</taxon>
        <taxon>Alphaproteobacteria</taxon>
        <taxon>Hyphomicrobiales</taxon>
        <taxon>Phyllobacteriaceae</taxon>
        <taxon>Phyllobacterium</taxon>
    </lineage>
</organism>
<gene>
    <name evidence="2" type="ORF">CU102_27725</name>
</gene>
<protein>
    <submittedName>
        <fullName evidence="2">Uncharacterized protein</fullName>
    </submittedName>
</protein>
<sequence length="236" mass="26965">MTVSWIAATISISWFGWSLVMAAWTVPWDSVIKEIKDWQTLITGGFAILGAFLLWIQILDQRKIAQRELERTNISARIRLPHALSELIDYWQACFEAWELKKPDSRPSAPSSALQLVMDAGVSSDTGTFESFRRLVVLAQAFEARLSNRRGFVPINQLDQMIADLATLTFLTNNLFDYGRFECDTVPFVKPSRDDLEKVISRTLDETFRLEVDHVLAGRVQKALDVRFPKPRDTKD</sequence>
<evidence type="ECO:0000313" key="3">
    <source>
        <dbReference type="Proteomes" id="UP000241444"/>
    </source>
</evidence>
<keyword evidence="1" id="KW-0472">Membrane</keyword>
<dbReference type="Proteomes" id="UP000241444">
    <property type="component" value="Unassembled WGS sequence"/>
</dbReference>
<reference evidence="3" key="1">
    <citation type="submission" date="2017-11" db="EMBL/GenBank/DDBJ databases">
        <authorList>
            <person name="Kuznetsova I."/>
            <person name="Sazanova A."/>
            <person name="Chirak E."/>
            <person name="Safronova V."/>
            <person name="Willems A."/>
        </authorList>
    </citation>
    <scope>NUCLEOTIDE SEQUENCE [LARGE SCALE GENOMIC DNA]</scope>
    <source>
        <strain evidence="3">STM 196</strain>
    </source>
</reference>
<keyword evidence="1" id="KW-0812">Transmembrane</keyword>